<proteinExistence type="predicted"/>
<comment type="subcellular location">
    <subcellularLocation>
        <location evidence="1">Cell outer membrane</location>
    </subcellularLocation>
</comment>
<feature type="signal peptide" evidence="4">
    <location>
        <begin position="1"/>
        <end position="24"/>
    </location>
</feature>
<evidence type="ECO:0000259" key="5">
    <source>
        <dbReference type="Pfam" id="PF07715"/>
    </source>
</evidence>
<evidence type="ECO:0000313" key="6">
    <source>
        <dbReference type="EMBL" id="GAA4803161.1"/>
    </source>
</evidence>
<gene>
    <name evidence="6" type="ORF">GCM10023231_35170</name>
</gene>
<organism evidence="6 7">
    <name type="scientific">Olivibacter ginsenosidimutans</name>
    <dbReference type="NCBI Taxonomy" id="1176537"/>
    <lineage>
        <taxon>Bacteria</taxon>
        <taxon>Pseudomonadati</taxon>
        <taxon>Bacteroidota</taxon>
        <taxon>Sphingobacteriia</taxon>
        <taxon>Sphingobacteriales</taxon>
        <taxon>Sphingobacteriaceae</taxon>
        <taxon>Olivibacter</taxon>
    </lineage>
</organism>
<accession>A0ABP9C0F7</accession>
<evidence type="ECO:0000256" key="4">
    <source>
        <dbReference type="SAM" id="SignalP"/>
    </source>
</evidence>
<dbReference type="InterPro" id="IPR037066">
    <property type="entry name" value="Plug_dom_sf"/>
</dbReference>
<keyword evidence="2" id="KW-0472">Membrane</keyword>
<dbReference type="Gene3D" id="2.170.130.10">
    <property type="entry name" value="TonB-dependent receptor, plug domain"/>
    <property type="match status" value="1"/>
</dbReference>
<dbReference type="Gene3D" id="2.60.40.1120">
    <property type="entry name" value="Carboxypeptidase-like, regulatory domain"/>
    <property type="match status" value="1"/>
</dbReference>
<evidence type="ECO:0000256" key="1">
    <source>
        <dbReference type="ARBA" id="ARBA00004442"/>
    </source>
</evidence>
<dbReference type="EMBL" id="BAABIQ010000043">
    <property type="protein sequence ID" value="GAA4803161.1"/>
    <property type="molecule type" value="Genomic_DNA"/>
</dbReference>
<keyword evidence="6" id="KW-0675">Receptor</keyword>
<dbReference type="Proteomes" id="UP001501411">
    <property type="component" value="Unassembled WGS sequence"/>
</dbReference>
<dbReference type="Pfam" id="PF07715">
    <property type="entry name" value="Plug"/>
    <property type="match status" value="1"/>
</dbReference>
<evidence type="ECO:0000256" key="3">
    <source>
        <dbReference type="ARBA" id="ARBA00023237"/>
    </source>
</evidence>
<dbReference type="InterPro" id="IPR008969">
    <property type="entry name" value="CarboxyPept-like_regulatory"/>
</dbReference>
<keyword evidence="7" id="KW-1185">Reference proteome</keyword>
<protein>
    <submittedName>
        <fullName evidence="6">TonB-dependent receptor</fullName>
    </submittedName>
</protein>
<feature type="domain" description="TonB-dependent receptor plug" evidence="5">
    <location>
        <begin position="142"/>
        <end position="221"/>
    </location>
</feature>
<dbReference type="SUPFAM" id="SSF49464">
    <property type="entry name" value="Carboxypeptidase regulatory domain-like"/>
    <property type="match status" value="1"/>
</dbReference>
<reference evidence="7" key="1">
    <citation type="journal article" date="2019" name="Int. J. Syst. Evol. Microbiol.">
        <title>The Global Catalogue of Microorganisms (GCM) 10K type strain sequencing project: providing services to taxonomists for standard genome sequencing and annotation.</title>
        <authorList>
            <consortium name="The Broad Institute Genomics Platform"/>
            <consortium name="The Broad Institute Genome Sequencing Center for Infectious Disease"/>
            <person name="Wu L."/>
            <person name="Ma J."/>
        </authorList>
    </citation>
    <scope>NUCLEOTIDE SEQUENCE [LARGE SCALE GENOMIC DNA]</scope>
    <source>
        <strain evidence="7">JCM 18200</strain>
    </source>
</reference>
<comment type="caution">
    <text evidence="6">The sequence shown here is derived from an EMBL/GenBank/DDBJ whole genome shotgun (WGS) entry which is preliminary data.</text>
</comment>
<dbReference type="SUPFAM" id="SSF56935">
    <property type="entry name" value="Porins"/>
    <property type="match status" value="1"/>
</dbReference>
<dbReference type="InterPro" id="IPR036942">
    <property type="entry name" value="Beta-barrel_TonB_sf"/>
</dbReference>
<dbReference type="RefSeq" id="WP_345233816.1">
    <property type="nucleotide sequence ID" value="NZ_BAABIQ010000043.1"/>
</dbReference>
<sequence length="745" mass="83494">MKSTIIHHLFTAILLLYLSSASLAQTIWEGSVKSTNGTPIPFATVRIKGAKVRAQTDSAGHFVLPSVAKNDLTFVVSSINYTTLTQTVTLTDTTHFLQFMLKPNVKTLNEVTVSAGTFTATDDAKGASLSPMDAVTVAGSYGDISQALRSLPGAQQIGEQEGLFVRGGTGDETKQFIDGTLNSNPNYPSVPGITQYARINPFLFKGILFSSGGYSALYGQAMSSALILESVDLPDESSASLHVFPSSIGVGLQQLLKNKRSSFGFSLDYSNLKWYNQVIPQDPDYFSGPRYMLGDANFRIKTGKTGMLKFYTNRNKSNVGLYRPDIDSVSLRMGNEVRGYNWYNNLSFQSYLSSGWKLAIGASYNYSDIYRGNLLVDATEKPVYIDQEPFSDKTHHQRIRSNFFQPRLVLKHQFRAPITLSFGAEHFYTHDEGYIQDTAVVWKNNLTAAFAEFDVALTKNLAMKMGGRLEHSSRLNETVAAPRISLAYRLKDGGQLNAAYGIFYQEPLPGFLYTDASLDFAKASHYILNYTKSANNRLLRIEAYYKRYQALVKQRPQLTSDGRGYARGIELFFRDKRTFKELDYWITYTFLNTKRDFMDYPYLIQSAFAAPHTGTIAVKKFFSALSTNVNLSYSLAAGRPYYHIRPVETGNYTAIYDQGTTKAYNTLNMHIAYLTSFFKKWKRKDFSGIALGVNNVLGTTQVFGYNYSFDGQRKVPITLPASRMIYLGVFMSFGINRTDNFLDNL</sequence>
<evidence type="ECO:0000256" key="2">
    <source>
        <dbReference type="ARBA" id="ARBA00023136"/>
    </source>
</evidence>
<feature type="chain" id="PRO_5045435361" evidence="4">
    <location>
        <begin position="25"/>
        <end position="745"/>
    </location>
</feature>
<dbReference type="InterPro" id="IPR012910">
    <property type="entry name" value="Plug_dom"/>
</dbReference>
<dbReference type="Gene3D" id="2.40.170.20">
    <property type="entry name" value="TonB-dependent receptor, beta-barrel domain"/>
    <property type="match status" value="1"/>
</dbReference>
<evidence type="ECO:0000313" key="7">
    <source>
        <dbReference type="Proteomes" id="UP001501411"/>
    </source>
</evidence>
<name>A0ABP9C0F7_9SPHI</name>
<dbReference type="Pfam" id="PF13715">
    <property type="entry name" value="CarbopepD_reg_2"/>
    <property type="match status" value="1"/>
</dbReference>
<keyword evidence="4" id="KW-0732">Signal</keyword>
<keyword evidence="3" id="KW-0998">Cell outer membrane</keyword>